<dbReference type="SUPFAM" id="SSF52266">
    <property type="entry name" value="SGNH hydrolase"/>
    <property type="match status" value="1"/>
</dbReference>
<feature type="signal peptide" evidence="1">
    <location>
        <begin position="1"/>
        <end position="16"/>
    </location>
</feature>
<evidence type="ECO:0000313" key="3">
    <source>
        <dbReference type="Proteomes" id="UP001215280"/>
    </source>
</evidence>
<dbReference type="EMBL" id="JARJLG010000209">
    <property type="protein sequence ID" value="KAJ7727815.1"/>
    <property type="molecule type" value="Genomic_DNA"/>
</dbReference>
<evidence type="ECO:0000313" key="2">
    <source>
        <dbReference type="EMBL" id="KAJ7727815.1"/>
    </source>
</evidence>
<dbReference type="InterPro" id="IPR036514">
    <property type="entry name" value="SGNH_hydro_sf"/>
</dbReference>
<evidence type="ECO:0000256" key="1">
    <source>
        <dbReference type="SAM" id="SignalP"/>
    </source>
</evidence>
<dbReference type="Proteomes" id="UP001215280">
    <property type="component" value="Unassembled WGS sequence"/>
</dbReference>
<keyword evidence="1" id="KW-0732">Signal</keyword>
<dbReference type="AlphaFoldDB" id="A0AAD7HTG0"/>
<proteinExistence type="predicted"/>
<protein>
    <submittedName>
        <fullName evidence="2">Uncharacterized protein</fullName>
    </submittedName>
</protein>
<dbReference type="Gene3D" id="3.40.50.1110">
    <property type="entry name" value="SGNH hydrolase"/>
    <property type="match status" value="1"/>
</dbReference>
<accession>A0AAD7HTG0</accession>
<keyword evidence="3" id="KW-1185">Reference proteome</keyword>
<reference evidence="2" key="1">
    <citation type="submission" date="2023-03" db="EMBL/GenBank/DDBJ databases">
        <title>Massive genome expansion in bonnet fungi (Mycena s.s.) driven by repeated elements and novel gene families across ecological guilds.</title>
        <authorList>
            <consortium name="Lawrence Berkeley National Laboratory"/>
            <person name="Harder C.B."/>
            <person name="Miyauchi S."/>
            <person name="Viragh M."/>
            <person name="Kuo A."/>
            <person name="Thoen E."/>
            <person name="Andreopoulos B."/>
            <person name="Lu D."/>
            <person name="Skrede I."/>
            <person name="Drula E."/>
            <person name="Henrissat B."/>
            <person name="Morin E."/>
            <person name="Kohler A."/>
            <person name="Barry K."/>
            <person name="LaButti K."/>
            <person name="Morin E."/>
            <person name="Salamov A."/>
            <person name="Lipzen A."/>
            <person name="Mereny Z."/>
            <person name="Hegedus B."/>
            <person name="Baldrian P."/>
            <person name="Stursova M."/>
            <person name="Weitz H."/>
            <person name="Taylor A."/>
            <person name="Grigoriev I.V."/>
            <person name="Nagy L.G."/>
            <person name="Martin F."/>
            <person name="Kauserud H."/>
        </authorList>
    </citation>
    <scope>NUCLEOTIDE SEQUENCE</scope>
    <source>
        <strain evidence="2">CBHHK188m</strain>
    </source>
</reference>
<sequence length="77" mass="8051">MRRAFLSFFFLSAVSAQTLYLAGDSPMAVGGGQSGATQGWGAPLTQFLTIPVVNEAVAGESPFLLAIKGYSPNLSLR</sequence>
<name>A0AAD7HTG0_9AGAR</name>
<organism evidence="2 3">
    <name type="scientific">Mycena maculata</name>
    <dbReference type="NCBI Taxonomy" id="230809"/>
    <lineage>
        <taxon>Eukaryota</taxon>
        <taxon>Fungi</taxon>
        <taxon>Dikarya</taxon>
        <taxon>Basidiomycota</taxon>
        <taxon>Agaricomycotina</taxon>
        <taxon>Agaricomycetes</taxon>
        <taxon>Agaricomycetidae</taxon>
        <taxon>Agaricales</taxon>
        <taxon>Marasmiineae</taxon>
        <taxon>Mycenaceae</taxon>
        <taxon>Mycena</taxon>
    </lineage>
</organism>
<feature type="chain" id="PRO_5042284179" evidence="1">
    <location>
        <begin position="17"/>
        <end position="77"/>
    </location>
</feature>
<comment type="caution">
    <text evidence="2">The sequence shown here is derived from an EMBL/GenBank/DDBJ whole genome shotgun (WGS) entry which is preliminary data.</text>
</comment>
<gene>
    <name evidence="2" type="ORF">DFH07DRAFT_851477</name>
</gene>